<proteinExistence type="inferred from homology"/>
<dbReference type="InterPro" id="IPR012223">
    <property type="entry name" value="TEII"/>
</dbReference>
<evidence type="ECO:0000256" key="5">
    <source>
        <dbReference type="ARBA" id="ARBA00022832"/>
    </source>
</evidence>
<comment type="catalytic activity">
    <reaction evidence="8">
        <text>(9Z)-octadecenoyl-[ACP] + H2O = (9Z)-octadecenoate + holo-[ACP] + H(+)</text>
        <dbReference type="Rhea" id="RHEA:15057"/>
        <dbReference type="Rhea" id="RHEA-COMP:9685"/>
        <dbReference type="Rhea" id="RHEA-COMP:9924"/>
        <dbReference type="ChEBI" id="CHEBI:15377"/>
        <dbReference type="ChEBI" id="CHEBI:15378"/>
        <dbReference type="ChEBI" id="CHEBI:30823"/>
        <dbReference type="ChEBI" id="CHEBI:64479"/>
        <dbReference type="ChEBI" id="CHEBI:78783"/>
        <dbReference type="EC" id="3.1.2.14"/>
    </reaction>
</comment>
<keyword evidence="4" id="KW-0378">Hydrolase</keyword>
<reference evidence="12 13" key="1">
    <citation type="submission" date="2019-09" db="EMBL/GenBank/DDBJ databases">
        <title>Bird 10,000 Genomes (B10K) Project - Family phase.</title>
        <authorList>
            <person name="Zhang G."/>
        </authorList>
    </citation>
    <scope>NUCLEOTIDE SEQUENCE [LARGE SCALE GENOMIC DNA]</scope>
    <source>
        <strain evidence="12">B10K-DU-001-49</strain>
        <tissue evidence="12">Muscle</tissue>
    </source>
</reference>
<evidence type="ECO:0000313" key="12">
    <source>
        <dbReference type="EMBL" id="NXI85230.1"/>
    </source>
</evidence>
<feature type="domain" description="Thioesterase" evidence="11">
    <location>
        <begin position="23"/>
        <end position="244"/>
    </location>
</feature>
<sequence length="260" mass="29303">LVFFQEMEKLIACEHKRPDALCRLICFPWAGGGTSRLSQWSELFSDSIEVFCIRLPGRETRLKEPFVKDMTSLVNEVTNVLLKELKEKPFALFGHSFGSYASFALALHLKEKYGLEPVHLFVSAGHAPHSEKVIAVKSLPISEAKDEEVIAGLQVLGGIPPGLLHNADTLKQMVFTFREDYRVLQTFLFEKAEMKSPFSCDITCFNGSDDEAYDVKAWQELTSGDTSFYELPGSHFYLLEPSNEIFLTKHITRCLENAGV</sequence>
<evidence type="ECO:0000256" key="2">
    <source>
        <dbReference type="ARBA" id="ARBA00012480"/>
    </source>
</evidence>
<dbReference type="FunFam" id="3.40.50.1820:FF:000153">
    <property type="entry name" value="Surfactin synthase thioesterase subunit"/>
    <property type="match status" value="1"/>
</dbReference>
<dbReference type="Pfam" id="PF00975">
    <property type="entry name" value="Thioesterase"/>
    <property type="match status" value="1"/>
</dbReference>
<gene>
    <name evidence="12" type="primary">Sast</name>
    <name evidence="12" type="ORF">RHIDAH_R02102</name>
</gene>
<evidence type="ECO:0000313" key="13">
    <source>
        <dbReference type="Proteomes" id="UP000561178"/>
    </source>
</evidence>
<dbReference type="PANTHER" id="PTHR11487">
    <property type="entry name" value="THIOESTERASE"/>
    <property type="match status" value="1"/>
</dbReference>
<keyword evidence="3" id="KW-0444">Lipid biosynthesis</keyword>
<comment type="similarity">
    <text evidence="1">Belongs to the thioesterase family.</text>
</comment>
<feature type="non-terminal residue" evidence="12">
    <location>
        <position position="1"/>
    </location>
</feature>
<dbReference type="SUPFAM" id="SSF53474">
    <property type="entry name" value="alpha/beta-Hydrolases"/>
    <property type="match status" value="1"/>
</dbReference>
<evidence type="ECO:0000256" key="9">
    <source>
        <dbReference type="ARBA" id="ARBA00073799"/>
    </source>
</evidence>
<evidence type="ECO:0000256" key="8">
    <source>
        <dbReference type="ARBA" id="ARBA00048536"/>
    </source>
</evidence>
<dbReference type="InterPro" id="IPR029058">
    <property type="entry name" value="AB_hydrolase_fold"/>
</dbReference>
<dbReference type="AlphaFoldDB" id="A0A7K9WJU8"/>
<keyword evidence="13" id="KW-1185">Reference proteome</keyword>
<organism evidence="12 13">
    <name type="scientific">Rhipidura dahli</name>
    <dbReference type="NCBI Taxonomy" id="667186"/>
    <lineage>
        <taxon>Eukaryota</taxon>
        <taxon>Metazoa</taxon>
        <taxon>Chordata</taxon>
        <taxon>Craniata</taxon>
        <taxon>Vertebrata</taxon>
        <taxon>Euteleostomi</taxon>
        <taxon>Archelosauria</taxon>
        <taxon>Archosauria</taxon>
        <taxon>Dinosauria</taxon>
        <taxon>Saurischia</taxon>
        <taxon>Theropoda</taxon>
        <taxon>Coelurosauria</taxon>
        <taxon>Aves</taxon>
        <taxon>Neognathae</taxon>
        <taxon>Neoaves</taxon>
        <taxon>Telluraves</taxon>
        <taxon>Australaves</taxon>
        <taxon>Passeriformes</taxon>
        <taxon>Rhipiduridae</taxon>
        <taxon>Rhipidura</taxon>
    </lineage>
</organism>
<dbReference type="GO" id="GO:0051792">
    <property type="term" value="P:medium-chain fatty acid biosynthetic process"/>
    <property type="evidence" value="ECO:0007669"/>
    <property type="project" value="UniProtKB-ARBA"/>
</dbReference>
<dbReference type="EC" id="3.1.2.14" evidence="2"/>
<dbReference type="InterPro" id="IPR001031">
    <property type="entry name" value="Thioesterase"/>
</dbReference>
<dbReference type="EMBL" id="VXAC01006332">
    <property type="protein sequence ID" value="NXI85230.1"/>
    <property type="molecule type" value="Genomic_DNA"/>
</dbReference>
<dbReference type="Gene3D" id="3.40.50.1820">
    <property type="entry name" value="alpha/beta hydrolase"/>
    <property type="match status" value="1"/>
</dbReference>
<evidence type="ECO:0000259" key="11">
    <source>
        <dbReference type="Pfam" id="PF00975"/>
    </source>
</evidence>
<comment type="caution">
    <text evidence="12">The sequence shown here is derived from an EMBL/GenBank/DDBJ whole genome shotgun (WGS) entry which is preliminary data.</text>
</comment>
<dbReference type="PANTHER" id="PTHR11487:SF0">
    <property type="entry name" value="S-ACYL FATTY ACID SYNTHASE THIOESTERASE, MEDIUM CHAIN"/>
    <property type="match status" value="1"/>
</dbReference>
<keyword evidence="5" id="KW-0276">Fatty acid metabolism</keyword>
<keyword evidence="7" id="KW-0275">Fatty acid biosynthesis</keyword>
<accession>A0A7K9WJU8</accession>
<dbReference type="Proteomes" id="UP000561178">
    <property type="component" value="Unassembled WGS sequence"/>
</dbReference>
<name>A0A7K9WJU8_9PASS</name>
<protein>
    <recommendedName>
        <fullName evidence="9">S-acyl fatty acid synthase thioesterase, medium chain</fullName>
        <ecNumber evidence="2">3.1.2.14</ecNumber>
    </recommendedName>
    <alternativeName>
        <fullName evidence="10">Thioesterase II</fullName>
    </alternativeName>
</protein>
<feature type="non-terminal residue" evidence="12">
    <location>
        <position position="260"/>
    </location>
</feature>
<keyword evidence="6" id="KW-0443">Lipid metabolism</keyword>
<evidence type="ECO:0000256" key="6">
    <source>
        <dbReference type="ARBA" id="ARBA00023098"/>
    </source>
</evidence>
<evidence type="ECO:0000256" key="10">
    <source>
        <dbReference type="ARBA" id="ARBA00079653"/>
    </source>
</evidence>
<evidence type="ECO:0000256" key="1">
    <source>
        <dbReference type="ARBA" id="ARBA00007169"/>
    </source>
</evidence>
<evidence type="ECO:0000256" key="4">
    <source>
        <dbReference type="ARBA" id="ARBA00022801"/>
    </source>
</evidence>
<dbReference type="GO" id="GO:0016297">
    <property type="term" value="F:fatty acyl-[ACP] hydrolase activity"/>
    <property type="evidence" value="ECO:0007669"/>
    <property type="project" value="UniProtKB-EC"/>
</dbReference>
<evidence type="ECO:0000256" key="3">
    <source>
        <dbReference type="ARBA" id="ARBA00022516"/>
    </source>
</evidence>
<evidence type="ECO:0000256" key="7">
    <source>
        <dbReference type="ARBA" id="ARBA00023160"/>
    </source>
</evidence>